<dbReference type="GO" id="GO:0008360">
    <property type="term" value="P:regulation of cell shape"/>
    <property type="evidence" value="ECO:0007669"/>
    <property type="project" value="UniProtKB-KW"/>
</dbReference>
<dbReference type="InterPro" id="IPR011812">
    <property type="entry name" value="Pep_trsgly"/>
</dbReference>
<dbReference type="EMBL" id="LT629750">
    <property type="protein sequence ID" value="SDT33368.1"/>
    <property type="molecule type" value="Genomic_DNA"/>
</dbReference>
<comment type="subcellular location">
    <subcellularLocation>
        <location evidence="11">Cell inner membrane</location>
        <topology evidence="11">Single-pass membrane protein</topology>
    </subcellularLocation>
</comment>
<name>A0A1H1ZI19_9BRAD</name>
<keyword evidence="6 11" id="KW-0133">Cell shape</keyword>
<keyword evidence="9 11" id="KW-0472">Membrane</keyword>
<dbReference type="EC" id="2.4.99.28" evidence="11"/>
<dbReference type="GO" id="GO:0009274">
    <property type="term" value="C:peptidoglycan-based cell wall"/>
    <property type="evidence" value="ECO:0007669"/>
    <property type="project" value="InterPro"/>
</dbReference>
<evidence type="ECO:0000313" key="14">
    <source>
        <dbReference type="Proteomes" id="UP000243904"/>
    </source>
</evidence>
<dbReference type="Gene3D" id="1.10.3810.10">
    <property type="entry name" value="Biosynthetic peptidoglycan transglycosylase-like"/>
    <property type="match status" value="1"/>
</dbReference>
<evidence type="ECO:0000256" key="3">
    <source>
        <dbReference type="ARBA" id="ARBA00022676"/>
    </source>
</evidence>
<dbReference type="InterPro" id="IPR001264">
    <property type="entry name" value="Glyco_trans_51"/>
</dbReference>
<keyword evidence="3 11" id="KW-0328">Glycosyltransferase</keyword>
<comment type="catalytic activity">
    <reaction evidence="11">
        <text>[GlcNAc-(1-&gt;4)-Mur2Ac(oyl-L-Ala-gamma-D-Glu-L-Lys-D-Ala-D-Ala)](n)-di-trans,octa-cis-undecaprenyl diphosphate + beta-D-GlcNAc-(1-&gt;4)-Mur2Ac(oyl-L-Ala-gamma-D-Glu-L-Lys-D-Ala-D-Ala)-di-trans,octa-cis-undecaprenyl diphosphate = [GlcNAc-(1-&gt;4)-Mur2Ac(oyl-L-Ala-gamma-D-Glu-L-Lys-D-Ala-D-Ala)](n+1)-di-trans,octa-cis-undecaprenyl diphosphate + di-trans,octa-cis-undecaprenyl diphosphate + H(+)</text>
        <dbReference type="Rhea" id="RHEA:23708"/>
        <dbReference type="Rhea" id="RHEA-COMP:9602"/>
        <dbReference type="Rhea" id="RHEA-COMP:9603"/>
        <dbReference type="ChEBI" id="CHEBI:15378"/>
        <dbReference type="ChEBI" id="CHEBI:58405"/>
        <dbReference type="ChEBI" id="CHEBI:60033"/>
        <dbReference type="ChEBI" id="CHEBI:78435"/>
        <dbReference type="EC" id="2.4.99.28"/>
    </reaction>
</comment>
<dbReference type="HAMAP" id="MF_00766">
    <property type="entry name" value="PGT_MtgA"/>
    <property type="match status" value="1"/>
</dbReference>
<evidence type="ECO:0000256" key="9">
    <source>
        <dbReference type="ARBA" id="ARBA00023136"/>
    </source>
</evidence>
<keyword evidence="2 11" id="KW-0997">Cell inner membrane</keyword>
<sequence length="270" mass="29658">MAPASSIPVPRWERLKSAGKPTNYHGDVTQAGSILGTRAEPETSDLRIARNLLLILIVVLVLPYLLAPLYRAGHPVSTLMAWRWLTGAPVSRQWIDFNAISPSLPRSVVAAEDAKFCIHHGIDWDALRDVIDDAEDGEPTRGGSTITQQVAKNLFLWPGRSVVRKALEFPLALWIDRVLPKQRILEIYLNIAELGPSGQFGAEAAAMYAFGHPASSLSPREAALLAATLPNPVKRSARNPGPGVRRLAGTYMARAQAQELQHCWRENHAF</sequence>
<keyword evidence="4 11" id="KW-0808">Transferase</keyword>
<evidence type="ECO:0000256" key="5">
    <source>
        <dbReference type="ARBA" id="ARBA00022692"/>
    </source>
</evidence>
<keyword evidence="10 11" id="KW-0961">Cell wall biogenesis/degradation</keyword>
<dbReference type="InterPro" id="IPR023346">
    <property type="entry name" value="Lysozyme-like_dom_sf"/>
</dbReference>
<evidence type="ECO:0000313" key="13">
    <source>
        <dbReference type="EMBL" id="SDT33368.1"/>
    </source>
</evidence>
<dbReference type="GO" id="GO:0008955">
    <property type="term" value="F:peptidoglycan glycosyltransferase activity"/>
    <property type="evidence" value="ECO:0007669"/>
    <property type="project" value="UniProtKB-UniRule"/>
</dbReference>
<dbReference type="PANTHER" id="PTHR30400:SF0">
    <property type="entry name" value="BIOSYNTHETIC PEPTIDOGLYCAN TRANSGLYCOSYLASE"/>
    <property type="match status" value="1"/>
</dbReference>
<keyword evidence="5 11" id="KW-0812">Transmembrane</keyword>
<comment type="pathway">
    <text evidence="11">Cell wall biogenesis; peptidoglycan biosynthesis.</text>
</comment>
<protein>
    <recommendedName>
        <fullName evidence="11">Biosynthetic peptidoglycan transglycosylase</fullName>
        <ecNumber evidence="11">2.4.99.28</ecNumber>
    </recommendedName>
    <alternativeName>
        <fullName evidence="11">Glycan polymerase</fullName>
    </alternativeName>
    <alternativeName>
        <fullName evidence="11">Peptidoglycan glycosyltransferase MtgA</fullName>
        <shortName evidence="11">PGT</shortName>
    </alternativeName>
</protein>
<dbReference type="PANTHER" id="PTHR30400">
    <property type="entry name" value="MONOFUNCTIONAL BIOSYNTHETIC PEPTIDOGLYCAN TRANSGLYCOSYLASE"/>
    <property type="match status" value="1"/>
</dbReference>
<gene>
    <name evidence="11" type="primary">mtgA</name>
    <name evidence="13" type="ORF">SAMN05444158_5464</name>
</gene>
<evidence type="ECO:0000256" key="6">
    <source>
        <dbReference type="ARBA" id="ARBA00022960"/>
    </source>
</evidence>
<evidence type="ECO:0000256" key="7">
    <source>
        <dbReference type="ARBA" id="ARBA00022984"/>
    </source>
</evidence>
<evidence type="ECO:0000256" key="4">
    <source>
        <dbReference type="ARBA" id="ARBA00022679"/>
    </source>
</evidence>
<keyword evidence="1 11" id="KW-1003">Cell membrane</keyword>
<dbReference type="GO" id="GO:0005886">
    <property type="term" value="C:plasma membrane"/>
    <property type="evidence" value="ECO:0007669"/>
    <property type="project" value="UniProtKB-SubCell"/>
</dbReference>
<dbReference type="Pfam" id="PF00912">
    <property type="entry name" value="Transgly"/>
    <property type="match status" value="1"/>
</dbReference>
<evidence type="ECO:0000256" key="10">
    <source>
        <dbReference type="ARBA" id="ARBA00023316"/>
    </source>
</evidence>
<dbReference type="GO" id="GO:0016763">
    <property type="term" value="F:pentosyltransferase activity"/>
    <property type="evidence" value="ECO:0007669"/>
    <property type="project" value="InterPro"/>
</dbReference>
<evidence type="ECO:0000256" key="1">
    <source>
        <dbReference type="ARBA" id="ARBA00022475"/>
    </source>
</evidence>
<dbReference type="UniPathway" id="UPA00219"/>
<keyword evidence="8 11" id="KW-1133">Transmembrane helix</keyword>
<dbReference type="AlphaFoldDB" id="A0A1H1ZI19"/>
<feature type="transmembrane region" description="Helical" evidence="11">
    <location>
        <begin position="52"/>
        <end position="70"/>
    </location>
</feature>
<feature type="domain" description="Glycosyl transferase family 51" evidence="12">
    <location>
        <begin position="89"/>
        <end position="237"/>
    </location>
</feature>
<dbReference type="InterPro" id="IPR036950">
    <property type="entry name" value="PBP_transglycosylase"/>
</dbReference>
<dbReference type="GO" id="GO:0009252">
    <property type="term" value="P:peptidoglycan biosynthetic process"/>
    <property type="evidence" value="ECO:0007669"/>
    <property type="project" value="UniProtKB-UniRule"/>
</dbReference>
<keyword evidence="14" id="KW-1185">Reference proteome</keyword>
<keyword evidence="7 11" id="KW-0573">Peptidoglycan synthesis</keyword>
<dbReference type="Proteomes" id="UP000243904">
    <property type="component" value="Chromosome I"/>
</dbReference>
<dbReference type="SUPFAM" id="SSF53955">
    <property type="entry name" value="Lysozyme-like"/>
    <property type="match status" value="1"/>
</dbReference>
<accession>A0A1H1ZI19</accession>
<evidence type="ECO:0000259" key="12">
    <source>
        <dbReference type="Pfam" id="PF00912"/>
    </source>
</evidence>
<comment type="similarity">
    <text evidence="11">Belongs to the glycosyltransferase 51 family.</text>
</comment>
<organism evidence="13 14">
    <name type="scientific">Bradyrhizobium canariense</name>
    <dbReference type="NCBI Taxonomy" id="255045"/>
    <lineage>
        <taxon>Bacteria</taxon>
        <taxon>Pseudomonadati</taxon>
        <taxon>Pseudomonadota</taxon>
        <taxon>Alphaproteobacteria</taxon>
        <taxon>Hyphomicrobiales</taxon>
        <taxon>Nitrobacteraceae</taxon>
        <taxon>Bradyrhizobium</taxon>
    </lineage>
</organism>
<comment type="function">
    <text evidence="11">Peptidoglycan polymerase that catalyzes glycan chain elongation from lipid-linked precursors.</text>
</comment>
<reference evidence="14" key="1">
    <citation type="submission" date="2016-10" db="EMBL/GenBank/DDBJ databases">
        <authorList>
            <person name="Varghese N."/>
            <person name="Submissions S."/>
        </authorList>
    </citation>
    <scope>NUCLEOTIDE SEQUENCE [LARGE SCALE GENOMIC DNA]</scope>
    <source>
        <strain evidence="14">GAS369</strain>
    </source>
</reference>
<dbReference type="NCBIfam" id="TIGR02070">
    <property type="entry name" value="mono_pep_trsgly"/>
    <property type="match status" value="1"/>
</dbReference>
<evidence type="ECO:0000256" key="11">
    <source>
        <dbReference type="HAMAP-Rule" id="MF_00766"/>
    </source>
</evidence>
<proteinExistence type="inferred from homology"/>
<dbReference type="GO" id="GO:0071555">
    <property type="term" value="P:cell wall organization"/>
    <property type="evidence" value="ECO:0007669"/>
    <property type="project" value="UniProtKB-KW"/>
</dbReference>
<evidence type="ECO:0000256" key="2">
    <source>
        <dbReference type="ARBA" id="ARBA00022519"/>
    </source>
</evidence>
<evidence type="ECO:0000256" key="8">
    <source>
        <dbReference type="ARBA" id="ARBA00022989"/>
    </source>
</evidence>